<evidence type="ECO:0000313" key="2">
    <source>
        <dbReference type="EMBL" id="MBP2620495.1"/>
    </source>
</evidence>
<keyword evidence="1" id="KW-0472">Membrane</keyword>
<organism evidence="2 3">
    <name type="scientific">Streptococcus panodentis</name>
    <dbReference type="NCBI Taxonomy" id="1581472"/>
    <lineage>
        <taxon>Bacteria</taxon>
        <taxon>Bacillati</taxon>
        <taxon>Bacillota</taxon>
        <taxon>Bacilli</taxon>
        <taxon>Lactobacillales</taxon>
        <taxon>Streptococcaceae</taxon>
        <taxon>Streptococcus</taxon>
    </lineage>
</organism>
<dbReference type="Proteomes" id="UP001519349">
    <property type="component" value="Unassembled WGS sequence"/>
</dbReference>
<protein>
    <recommendedName>
        <fullName evidence="4">Diguanylate cyclase</fullName>
    </recommendedName>
</protein>
<keyword evidence="1" id="KW-1133">Transmembrane helix</keyword>
<comment type="caution">
    <text evidence="2">The sequence shown here is derived from an EMBL/GenBank/DDBJ whole genome shotgun (WGS) entry which is preliminary data.</text>
</comment>
<dbReference type="RefSeq" id="WP_128836791.1">
    <property type="nucleotide sequence ID" value="NZ_QFAY01000006.1"/>
</dbReference>
<feature type="transmembrane region" description="Helical" evidence="1">
    <location>
        <begin position="57"/>
        <end position="76"/>
    </location>
</feature>
<evidence type="ECO:0000256" key="1">
    <source>
        <dbReference type="SAM" id="Phobius"/>
    </source>
</evidence>
<evidence type="ECO:0008006" key="4">
    <source>
        <dbReference type="Google" id="ProtNLM"/>
    </source>
</evidence>
<evidence type="ECO:0000313" key="3">
    <source>
        <dbReference type="Proteomes" id="UP001519349"/>
    </source>
</evidence>
<feature type="transmembrane region" description="Helical" evidence="1">
    <location>
        <begin position="7"/>
        <end position="26"/>
    </location>
</feature>
<reference evidence="2 3" key="1">
    <citation type="submission" date="2018-05" db="EMBL/GenBank/DDBJ databases">
        <title>Draft genome sequence of Streptococcus panodentis CCUG 70867T.</title>
        <authorList>
            <person name="Salva-Serra F."/>
            <person name="Mendez V."/>
            <person name="Jaen-Luchoro D."/>
            <person name="Gonzales-Siles L."/>
            <person name="Karlsson R."/>
            <person name="Engstrom-Jakobsson H."/>
            <person name="Busquets A."/>
            <person name="Gomila M."/>
            <person name="Pineiro-Iglesias B."/>
            <person name="Bennasar-Figueras A."/>
            <person name="Seeger M."/>
            <person name="Moore E."/>
        </authorList>
    </citation>
    <scope>NUCLEOTIDE SEQUENCE [LARGE SCALE GENOMIC DNA]</scope>
    <source>
        <strain evidence="2 3">CCUG 70867</strain>
    </source>
</reference>
<sequence>MFRKRALEGSLLLLVLAAAAVLVYSWFFATSIFYVVAALILLGIFSVFVLSDLLVSWIMILGIVFTTVILIFDVAYLPDNDIFLLLYTFSVSAWLASRVNHYLHERFSLVQDDSEEAAADYDELVQKIHLQEQQSFQALLIHWTHNRHFFQINTHEYKRMLKQIHRLLKWSFQDGETLYYVSNGNFLVLTSRTEQNLRSHFQERVQADLITMHFKNKTSRSHIQFQSGYLEIDADNVDRFHRFEDALSNLERQLETDIIIEY</sequence>
<feature type="transmembrane region" description="Helical" evidence="1">
    <location>
        <begin position="32"/>
        <end position="50"/>
    </location>
</feature>
<proteinExistence type="predicted"/>
<name>A0ABS5AVB2_9STRE</name>
<keyword evidence="1" id="KW-0812">Transmembrane</keyword>
<gene>
    <name evidence="2" type="ORF">DHL47_03915</name>
</gene>
<dbReference type="EMBL" id="QFAY01000006">
    <property type="protein sequence ID" value="MBP2620495.1"/>
    <property type="molecule type" value="Genomic_DNA"/>
</dbReference>
<accession>A0ABS5AVB2</accession>
<keyword evidence="3" id="KW-1185">Reference proteome</keyword>